<sequence length="457" mass="48898">MKTMSKRALVAAVAAALSCSAFAATDPVLDKLEKQIAELQKQIQELKATQVKEADARKELANQVEAQGKEVAVKGDIPGSVRRPGEETSVRVYGFARLDAVHNFGGRNNASIGDYAAYQPSIALTGSPEAAQRGESYMFTKASRLGVEAFTPTKLGSLTTKVEADFYNTTGSGLFRLRHAYGQLGSWLIGQTWSTFMDLDSTPETVDFNGPTGNTSLRQPQIRYTYVTPNAGNFIAALEMKANGGATSGDEMTRTPDLVLRWEKASDWGHVALRGVTTENGIKSGDSSSTYYEADGNGVVNEITTPVSGVSASKRGYGIGLGGHYVLTDTTWLLASASYGKGMGRFFNESVGSTVSDGKVYLPKELGVVVGVQQKFSDTLRGSVTYGQQRTLGGEYITVASADANRSVKSGTVGVIWAPIANVELGSEFMWSHRETLDGRSGTEPRLNFAATYSFGN</sequence>
<dbReference type="Pfam" id="PF19577">
    <property type="entry name" value="DcaP"/>
    <property type="match status" value="1"/>
</dbReference>
<name>A0ABV2TK64_9RHOO</name>
<keyword evidence="1" id="KW-0175">Coiled coil</keyword>
<dbReference type="SUPFAM" id="SSF56935">
    <property type="entry name" value="Porins"/>
    <property type="match status" value="1"/>
</dbReference>
<keyword evidence="2" id="KW-0732">Signal</keyword>
<keyword evidence="4" id="KW-1185">Reference proteome</keyword>
<evidence type="ECO:0000256" key="2">
    <source>
        <dbReference type="SAM" id="SignalP"/>
    </source>
</evidence>
<feature type="coiled-coil region" evidence="1">
    <location>
        <begin position="29"/>
        <end position="59"/>
    </location>
</feature>
<comment type="caution">
    <text evidence="3">The sequence shown here is derived from an EMBL/GenBank/DDBJ whole genome shotgun (WGS) entry which is preliminary data.</text>
</comment>
<evidence type="ECO:0000313" key="4">
    <source>
        <dbReference type="Proteomes" id="UP001549691"/>
    </source>
</evidence>
<accession>A0ABV2TK64</accession>
<dbReference type="Proteomes" id="UP001549691">
    <property type="component" value="Unassembled WGS sequence"/>
</dbReference>
<evidence type="ECO:0000313" key="3">
    <source>
        <dbReference type="EMBL" id="MET7013422.1"/>
    </source>
</evidence>
<evidence type="ECO:0000256" key="1">
    <source>
        <dbReference type="SAM" id="Coils"/>
    </source>
</evidence>
<organism evidence="3 4">
    <name type="scientific">Uliginosibacterium flavum</name>
    <dbReference type="NCBI Taxonomy" id="1396831"/>
    <lineage>
        <taxon>Bacteria</taxon>
        <taxon>Pseudomonadati</taxon>
        <taxon>Pseudomonadota</taxon>
        <taxon>Betaproteobacteria</taxon>
        <taxon>Rhodocyclales</taxon>
        <taxon>Zoogloeaceae</taxon>
        <taxon>Uliginosibacterium</taxon>
    </lineage>
</organism>
<reference evidence="3 4" key="1">
    <citation type="submission" date="2024-07" db="EMBL/GenBank/DDBJ databases">
        <title>Uliginosibacterium flavum JJ3220;KACC:17644.</title>
        <authorList>
            <person name="Kim M.K."/>
        </authorList>
    </citation>
    <scope>NUCLEOTIDE SEQUENCE [LARGE SCALE GENOMIC DNA]</scope>
    <source>
        <strain evidence="3 4">KACC:17644</strain>
    </source>
</reference>
<gene>
    <name evidence="3" type="ORF">ABXR19_04420</name>
</gene>
<dbReference type="EMBL" id="JBEWZI010000003">
    <property type="protein sequence ID" value="MET7013422.1"/>
    <property type="molecule type" value="Genomic_DNA"/>
</dbReference>
<feature type="signal peptide" evidence="2">
    <location>
        <begin position="1"/>
        <end position="23"/>
    </location>
</feature>
<dbReference type="RefSeq" id="WP_354599882.1">
    <property type="nucleotide sequence ID" value="NZ_JBEWZI010000003.1"/>
</dbReference>
<dbReference type="PROSITE" id="PS51257">
    <property type="entry name" value="PROKAR_LIPOPROTEIN"/>
    <property type="match status" value="1"/>
</dbReference>
<feature type="chain" id="PRO_5047222661" evidence="2">
    <location>
        <begin position="24"/>
        <end position="457"/>
    </location>
</feature>
<protein>
    <submittedName>
        <fullName evidence="3">DcaP family trimeric outer membrane transporter</fullName>
    </submittedName>
</protein>
<dbReference type="InterPro" id="IPR045748">
    <property type="entry name" value="DcaP"/>
</dbReference>
<proteinExistence type="predicted"/>